<feature type="compositionally biased region" description="Low complexity" evidence="1">
    <location>
        <begin position="117"/>
        <end position="143"/>
    </location>
</feature>
<dbReference type="STRING" id="1250539.Ga0080574_TMP892"/>
<evidence type="ECO:0000313" key="3">
    <source>
        <dbReference type="Proteomes" id="UP000187059"/>
    </source>
</evidence>
<evidence type="ECO:0000256" key="1">
    <source>
        <dbReference type="SAM" id="MobiDB-lite"/>
    </source>
</evidence>
<dbReference type="RefSeq" id="WP_076695574.1">
    <property type="nucleotide sequence ID" value="NZ_CP015093.1"/>
</dbReference>
<protein>
    <submittedName>
        <fullName evidence="2">Phage tail tube protein, GTA-gp10</fullName>
    </submittedName>
</protein>
<dbReference type="EMBL" id="CP015093">
    <property type="protein sequence ID" value="APZ51226.1"/>
    <property type="molecule type" value="Genomic_DNA"/>
</dbReference>
<organism evidence="2 3">
    <name type="scientific">Salipiger abyssi</name>
    <dbReference type="NCBI Taxonomy" id="1250539"/>
    <lineage>
        <taxon>Bacteria</taxon>
        <taxon>Pseudomonadati</taxon>
        <taxon>Pseudomonadota</taxon>
        <taxon>Alphaproteobacteria</taxon>
        <taxon>Rhodobacterales</taxon>
        <taxon>Roseobacteraceae</taxon>
        <taxon>Salipiger</taxon>
    </lineage>
</organism>
<keyword evidence="3" id="KW-1185">Reference proteome</keyword>
<accession>A0A1P8UPA4</accession>
<gene>
    <name evidence="2" type="ORF">Ga0080574_TMP892</name>
</gene>
<dbReference type="AlphaFoldDB" id="A0A1P8UPA4"/>
<reference evidence="2 3" key="1">
    <citation type="submission" date="2016-04" db="EMBL/GenBank/DDBJ databases">
        <title>Deep-sea bacteria in the southern Pacific.</title>
        <authorList>
            <person name="Tang K."/>
        </authorList>
    </citation>
    <scope>NUCLEOTIDE SEQUENCE [LARGE SCALE GENOMIC DNA]</scope>
    <source>
        <strain evidence="2 3">JLT2014</strain>
    </source>
</reference>
<dbReference type="OrthoDB" id="7875455at2"/>
<sequence>MAITAEPPLGGIVAELGGKTRPLLLRNEEIERFEKHHGCGIFTVFDALFGDGDAPKIHQIRDLVALGLVGGGQPDRAADQIVASMPPSANFTLRQIAGDMILAAFTPENPEKKSDTDGSSGTPGGTATDGTSPVASDPSSPPA</sequence>
<evidence type="ECO:0000313" key="2">
    <source>
        <dbReference type="EMBL" id="APZ51226.1"/>
    </source>
</evidence>
<feature type="region of interest" description="Disordered" evidence="1">
    <location>
        <begin position="103"/>
        <end position="143"/>
    </location>
</feature>
<dbReference type="Proteomes" id="UP000187059">
    <property type="component" value="Chromosome"/>
</dbReference>
<name>A0A1P8UPA4_9RHOB</name>
<proteinExistence type="predicted"/>
<dbReference type="KEGG" id="paby:Ga0080574_TMP892"/>